<accession>A0A6L5EAR1</accession>
<dbReference type="SUPFAM" id="SSF53474">
    <property type="entry name" value="alpha/beta-Hydrolases"/>
    <property type="match status" value="1"/>
</dbReference>
<evidence type="ECO:0000313" key="3">
    <source>
        <dbReference type="EMBL" id="MPQ52504.1"/>
    </source>
</evidence>
<dbReference type="Proteomes" id="UP000475079">
    <property type="component" value="Unassembled WGS sequence"/>
</dbReference>
<evidence type="ECO:0000259" key="2">
    <source>
        <dbReference type="Pfam" id="PF00326"/>
    </source>
</evidence>
<name>A0A6L5EAR1_9ENTR</name>
<dbReference type="Gene3D" id="3.40.50.1820">
    <property type="entry name" value="alpha/beta hydrolase"/>
    <property type="match status" value="1"/>
</dbReference>
<comment type="caution">
    <text evidence="3">The sequence shown here is derived from an EMBL/GenBank/DDBJ whole genome shotgun (WGS) entry which is preliminary data.</text>
</comment>
<dbReference type="GO" id="GO:0006508">
    <property type="term" value="P:proteolysis"/>
    <property type="evidence" value="ECO:0007669"/>
    <property type="project" value="InterPro"/>
</dbReference>
<feature type="domain" description="Peptidase S9 prolyl oligopeptidase catalytic" evidence="2">
    <location>
        <begin position="134"/>
        <end position="292"/>
    </location>
</feature>
<keyword evidence="1" id="KW-0378">Hydrolase</keyword>
<dbReference type="PROSITE" id="PS51257">
    <property type="entry name" value="PROKAR_LIPOPROTEIN"/>
    <property type="match status" value="1"/>
</dbReference>
<dbReference type="PANTHER" id="PTHR22946">
    <property type="entry name" value="DIENELACTONE HYDROLASE DOMAIN-CONTAINING PROTEIN-RELATED"/>
    <property type="match status" value="1"/>
</dbReference>
<sequence length="332" mass="37264">MLFFRYGLLTGILFSTISCNQADDVIEIPDTGHQITVSRQSLRDARSNFTTHIIQSSFTDSGDLLTAPADAYVLTHYPTKSGNMSAYVTPDPKDGKQHPAVIWVHGGYGGLSDSDYFWEPQERNNDQSGSAFRKAGLVEMVPSFRGEDHNPGSYEMFYGELDDIEAAYDWLAKQSWVDPERIYLAGHSTGGTRVLLSSEYGNKFRAYFSLGAIPDLKARVEGGKMMVPVPFEQTDQEYRLRSPATFITSIKKPTWYFEGEESYWSAFDNIAKLARKDNIPIEIHKIPQADHFNIIAPVTEMIAQKILQDTGKDCNISFSEDDIAQIASRVAR</sequence>
<gene>
    <name evidence="3" type="ORF">GBB84_16505</name>
</gene>
<keyword evidence="4" id="KW-1185">Reference proteome</keyword>
<dbReference type="AlphaFoldDB" id="A0A6L5EAR1"/>
<dbReference type="Pfam" id="PF00326">
    <property type="entry name" value="Peptidase_S9"/>
    <property type="match status" value="1"/>
</dbReference>
<dbReference type="InterPro" id="IPR050261">
    <property type="entry name" value="FrsA_esterase"/>
</dbReference>
<dbReference type="GO" id="GO:0052689">
    <property type="term" value="F:carboxylic ester hydrolase activity"/>
    <property type="evidence" value="ECO:0007669"/>
    <property type="project" value="UniProtKB-ARBA"/>
</dbReference>
<dbReference type="EMBL" id="WHIY01000011">
    <property type="protein sequence ID" value="MPQ52504.1"/>
    <property type="molecule type" value="Genomic_DNA"/>
</dbReference>
<dbReference type="GO" id="GO:0008236">
    <property type="term" value="F:serine-type peptidase activity"/>
    <property type="evidence" value="ECO:0007669"/>
    <property type="project" value="InterPro"/>
</dbReference>
<organism evidence="3 4">
    <name type="scientific">Citrobacter telavivensis</name>
    <dbReference type="NCBI Taxonomy" id="2653932"/>
    <lineage>
        <taxon>Bacteria</taxon>
        <taxon>Pseudomonadati</taxon>
        <taxon>Pseudomonadota</taxon>
        <taxon>Gammaproteobacteria</taxon>
        <taxon>Enterobacterales</taxon>
        <taxon>Enterobacteriaceae</taxon>
        <taxon>Citrobacter</taxon>
    </lineage>
</organism>
<evidence type="ECO:0000256" key="1">
    <source>
        <dbReference type="ARBA" id="ARBA00022801"/>
    </source>
</evidence>
<dbReference type="RefSeq" id="WP_152403059.1">
    <property type="nucleotide sequence ID" value="NZ_WHIY01000011.1"/>
</dbReference>
<dbReference type="InterPro" id="IPR001375">
    <property type="entry name" value="Peptidase_S9_cat"/>
</dbReference>
<dbReference type="PANTHER" id="PTHR22946:SF9">
    <property type="entry name" value="POLYKETIDE TRANSFERASE AF380"/>
    <property type="match status" value="1"/>
</dbReference>
<dbReference type="InterPro" id="IPR029058">
    <property type="entry name" value="AB_hydrolase_fold"/>
</dbReference>
<protein>
    <submittedName>
        <fullName evidence="3">Prolyl oligopeptidase family serine peptidase</fullName>
    </submittedName>
</protein>
<evidence type="ECO:0000313" key="4">
    <source>
        <dbReference type="Proteomes" id="UP000475079"/>
    </source>
</evidence>
<reference evidence="3 4" key="1">
    <citation type="submission" date="2019-10" db="EMBL/GenBank/DDBJ databases">
        <title>Characterization of a new Citrobacter species.</title>
        <authorList>
            <person name="Goncalves Ribeiro T."/>
            <person name="Izdebski R."/>
            <person name="Urbanowicz P."/>
            <person name="Carmeli Y."/>
            <person name="Gniadkowski M."/>
            <person name="Peixe L."/>
        </authorList>
    </citation>
    <scope>NUCLEOTIDE SEQUENCE [LARGE SCALE GENOMIC DNA]</scope>
    <source>
        <strain evidence="3 4">NMI7905_11</strain>
    </source>
</reference>
<proteinExistence type="predicted"/>